<evidence type="ECO:0000313" key="5">
    <source>
        <dbReference type="EMBL" id="CAF3787539.1"/>
    </source>
</evidence>
<keyword evidence="6" id="KW-1185">Reference proteome</keyword>
<evidence type="ECO:0000313" key="3">
    <source>
        <dbReference type="EMBL" id="CAF1018266.1"/>
    </source>
</evidence>
<evidence type="ECO:0000313" key="6">
    <source>
        <dbReference type="Proteomes" id="UP000663829"/>
    </source>
</evidence>
<dbReference type="AlphaFoldDB" id="A0A814DAW8"/>
<dbReference type="Pfam" id="PF02197">
    <property type="entry name" value="RIIa"/>
    <property type="match status" value="1"/>
</dbReference>
<proteinExistence type="predicted"/>
<dbReference type="OrthoDB" id="252964at2759"/>
<dbReference type="SUPFAM" id="SSF47391">
    <property type="entry name" value="Dimerization-anchoring domain of cAMP-dependent PK regulatory subunit"/>
    <property type="match status" value="1"/>
</dbReference>
<dbReference type="EMBL" id="CAJOBC010002323">
    <property type="protein sequence ID" value="CAF3727474.1"/>
    <property type="molecule type" value="Genomic_DNA"/>
</dbReference>
<evidence type="ECO:0000313" key="4">
    <source>
        <dbReference type="EMBL" id="CAF3727474.1"/>
    </source>
</evidence>
<protein>
    <recommendedName>
        <fullName evidence="1">RIIa domain-containing protein</fullName>
    </recommendedName>
</protein>
<dbReference type="Proteomes" id="UP000677228">
    <property type="component" value="Unassembled WGS sequence"/>
</dbReference>
<reference evidence="2" key="1">
    <citation type="submission" date="2021-02" db="EMBL/GenBank/DDBJ databases">
        <authorList>
            <person name="Nowell W R."/>
        </authorList>
    </citation>
    <scope>NUCLEOTIDE SEQUENCE</scope>
</reference>
<organism evidence="2 6">
    <name type="scientific">Didymodactylos carnosus</name>
    <dbReference type="NCBI Taxonomy" id="1234261"/>
    <lineage>
        <taxon>Eukaryota</taxon>
        <taxon>Metazoa</taxon>
        <taxon>Spiralia</taxon>
        <taxon>Gnathifera</taxon>
        <taxon>Rotifera</taxon>
        <taxon>Eurotatoria</taxon>
        <taxon>Bdelloidea</taxon>
        <taxon>Philodinida</taxon>
        <taxon>Philodinidae</taxon>
        <taxon>Didymodactylos</taxon>
    </lineage>
</organism>
<feature type="domain" description="RIIa" evidence="1">
    <location>
        <begin position="23"/>
        <end position="60"/>
    </location>
</feature>
<dbReference type="EMBL" id="CAJOBA010006925">
    <property type="protein sequence ID" value="CAF3787539.1"/>
    <property type="molecule type" value="Genomic_DNA"/>
</dbReference>
<dbReference type="Proteomes" id="UP000681722">
    <property type="component" value="Unassembled WGS sequence"/>
</dbReference>
<dbReference type="Proteomes" id="UP000682733">
    <property type="component" value="Unassembled WGS sequence"/>
</dbReference>
<dbReference type="EMBL" id="CAJNOQ010002324">
    <property type="protein sequence ID" value="CAF0951851.1"/>
    <property type="molecule type" value="Genomic_DNA"/>
</dbReference>
<evidence type="ECO:0000259" key="1">
    <source>
        <dbReference type="SMART" id="SM00394"/>
    </source>
</evidence>
<dbReference type="CDD" id="cd12100">
    <property type="entry name" value="DD_CABYR_SP17"/>
    <property type="match status" value="1"/>
</dbReference>
<dbReference type="EMBL" id="CAJNOK010006914">
    <property type="protein sequence ID" value="CAF1018266.1"/>
    <property type="molecule type" value="Genomic_DNA"/>
</dbReference>
<evidence type="ECO:0000313" key="2">
    <source>
        <dbReference type="EMBL" id="CAF0951851.1"/>
    </source>
</evidence>
<dbReference type="Gene3D" id="1.20.890.10">
    <property type="entry name" value="cAMP-dependent protein kinase regulatory subunit, dimerization-anchoring domain"/>
    <property type="match status" value="1"/>
</dbReference>
<dbReference type="InterPro" id="IPR003117">
    <property type="entry name" value="cAMP_dep_PK_reg_su_I/II_a/b"/>
</dbReference>
<comment type="caution">
    <text evidence="2">The sequence shown here is derived from an EMBL/GenBank/DDBJ whole genome shotgun (WGS) entry which is preliminary data.</text>
</comment>
<dbReference type="Proteomes" id="UP000663829">
    <property type="component" value="Unassembled WGS sequence"/>
</dbReference>
<accession>A0A814DAW8</accession>
<sequence>MFKHQKEHRDTSSLLCARFHSPFGFPELLNYLTREVLRAQPENIYEFCLTTCQQLINERDNAILPSELVKLDLHSGYIDDHDPCNSNVKTTRSKREQFQKIAKHGCHDQEQDLITHKFIQQLIHDSLPEPGDICLNEYNEQKTNFFGTCDDDQEDCYDNLIISDHDKINEFPTATVMVNVNNGD</sequence>
<name>A0A814DAW8_9BILA</name>
<dbReference type="InterPro" id="IPR047579">
    <property type="entry name" value="DD_CABYR_SP17"/>
</dbReference>
<dbReference type="SMART" id="SM00394">
    <property type="entry name" value="RIIa"/>
    <property type="match status" value="1"/>
</dbReference>
<gene>
    <name evidence="2" type="ORF">GPM918_LOCUS11289</name>
    <name evidence="3" type="ORF">OVA965_LOCUS15396</name>
    <name evidence="4" type="ORF">SRO942_LOCUS11288</name>
    <name evidence="5" type="ORF">TMI583_LOCUS15405</name>
</gene>